<dbReference type="InterPro" id="IPR043128">
    <property type="entry name" value="Rev_trsase/Diguanyl_cyclase"/>
</dbReference>
<dbReference type="EMBL" id="JYON01000003">
    <property type="protein sequence ID" value="KJH72957.1"/>
    <property type="molecule type" value="Genomic_DNA"/>
</dbReference>
<dbReference type="GO" id="GO:0000160">
    <property type="term" value="P:phosphorelay signal transduction system"/>
    <property type="evidence" value="ECO:0007669"/>
    <property type="project" value="InterPro"/>
</dbReference>
<dbReference type="FunFam" id="3.30.70.270:FF:000001">
    <property type="entry name" value="Diguanylate cyclase domain protein"/>
    <property type="match status" value="1"/>
</dbReference>
<dbReference type="GO" id="GO:0005886">
    <property type="term" value="C:plasma membrane"/>
    <property type="evidence" value="ECO:0007669"/>
    <property type="project" value="TreeGrafter"/>
</dbReference>
<feature type="domain" description="GGDEF" evidence="4">
    <location>
        <begin position="199"/>
        <end position="336"/>
    </location>
</feature>
<dbReference type="NCBIfam" id="TIGR00254">
    <property type="entry name" value="GGDEF"/>
    <property type="match status" value="1"/>
</dbReference>
<dbReference type="InterPro" id="IPR029787">
    <property type="entry name" value="Nucleotide_cyclase"/>
</dbReference>
<protein>
    <submittedName>
        <fullName evidence="5">Diguanylate cyclase</fullName>
    </submittedName>
</protein>
<evidence type="ECO:0000259" key="3">
    <source>
        <dbReference type="PROSITE" id="PS50110"/>
    </source>
</evidence>
<evidence type="ECO:0000313" key="5">
    <source>
        <dbReference type="EMBL" id="KJH72957.1"/>
    </source>
</evidence>
<name>A0A0D8ZX31_9CYAN</name>
<dbReference type="AlphaFoldDB" id="A0A0D8ZX31"/>
<keyword evidence="2" id="KW-0175">Coiled coil</keyword>
<dbReference type="PROSITE" id="PS50110">
    <property type="entry name" value="RESPONSE_REGULATORY"/>
    <property type="match status" value="1"/>
</dbReference>
<dbReference type="Pfam" id="PF00072">
    <property type="entry name" value="Response_reg"/>
    <property type="match status" value="1"/>
</dbReference>
<gene>
    <name evidence="5" type="ORF">UH38_04750</name>
</gene>
<dbReference type="Gene3D" id="3.30.70.270">
    <property type="match status" value="1"/>
</dbReference>
<dbReference type="GO" id="GO:1902201">
    <property type="term" value="P:negative regulation of bacterial-type flagellum-dependent cell motility"/>
    <property type="evidence" value="ECO:0007669"/>
    <property type="project" value="TreeGrafter"/>
</dbReference>
<dbReference type="SUPFAM" id="SSF55073">
    <property type="entry name" value="Nucleotide cyclase"/>
    <property type="match status" value="1"/>
</dbReference>
<accession>A0A0D8ZX31</accession>
<proteinExistence type="predicted"/>
<feature type="coiled-coil region" evidence="2">
    <location>
        <begin position="130"/>
        <end position="164"/>
    </location>
</feature>
<dbReference type="InterPro" id="IPR050469">
    <property type="entry name" value="Diguanylate_Cyclase"/>
</dbReference>
<reference evidence="5 6" key="1">
    <citation type="submission" date="2015-02" db="EMBL/GenBank/DDBJ databases">
        <title>Draft genome of a novel marine cyanobacterium (Chroococcales) isolated from South Atlantic Ocean.</title>
        <authorList>
            <person name="Rigonato J."/>
            <person name="Alvarenga D.O."/>
            <person name="Branco L.H."/>
            <person name="Varani A.M."/>
            <person name="Brandini F.P."/>
            <person name="Fiore M.F."/>
        </authorList>
    </citation>
    <scope>NUCLEOTIDE SEQUENCE [LARGE SCALE GENOMIC DNA]</scope>
    <source>
        <strain evidence="5 6">CENA595</strain>
    </source>
</reference>
<evidence type="ECO:0000313" key="6">
    <source>
        <dbReference type="Proteomes" id="UP000032452"/>
    </source>
</evidence>
<dbReference type="SMART" id="SM00448">
    <property type="entry name" value="REC"/>
    <property type="match status" value="1"/>
</dbReference>
<dbReference type="CDD" id="cd19920">
    <property type="entry name" value="REC_PA4781-like"/>
    <property type="match status" value="1"/>
</dbReference>
<dbReference type="InterPro" id="IPR000160">
    <property type="entry name" value="GGDEF_dom"/>
</dbReference>
<dbReference type="Pfam" id="PF00990">
    <property type="entry name" value="GGDEF"/>
    <property type="match status" value="1"/>
</dbReference>
<dbReference type="InterPro" id="IPR011006">
    <property type="entry name" value="CheY-like_superfamily"/>
</dbReference>
<dbReference type="PANTHER" id="PTHR45138">
    <property type="entry name" value="REGULATORY COMPONENTS OF SENSORY TRANSDUCTION SYSTEM"/>
    <property type="match status" value="1"/>
</dbReference>
<evidence type="ECO:0000256" key="2">
    <source>
        <dbReference type="SAM" id="Coils"/>
    </source>
</evidence>
<feature type="modified residue" description="4-aspartylphosphate" evidence="1">
    <location>
        <position position="61"/>
    </location>
</feature>
<dbReference type="SMART" id="SM00267">
    <property type="entry name" value="GGDEF"/>
    <property type="match status" value="1"/>
</dbReference>
<keyword evidence="6" id="KW-1185">Reference proteome</keyword>
<dbReference type="PANTHER" id="PTHR45138:SF9">
    <property type="entry name" value="DIGUANYLATE CYCLASE DGCM-RELATED"/>
    <property type="match status" value="1"/>
</dbReference>
<evidence type="ECO:0000256" key="1">
    <source>
        <dbReference type="PROSITE-ProRule" id="PRU00169"/>
    </source>
</evidence>
<organism evidence="5 6">
    <name type="scientific">Aliterella atlantica CENA595</name>
    <dbReference type="NCBI Taxonomy" id="1618023"/>
    <lineage>
        <taxon>Bacteria</taxon>
        <taxon>Bacillati</taxon>
        <taxon>Cyanobacteriota</taxon>
        <taxon>Cyanophyceae</taxon>
        <taxon>Chroococcidiopsidales</taxon>
        <taxon>Aliterellaceae</taxon>
        <taxon>Aliterella</taxon>
    </lineage>
</organism>
<dbReference type="GO" id="GO:0043709">
    <property type="term" value="P:cell adhesion involved in single-species biofilm formation"/>
    <property type="evidence" value="ECO:0007669"/>
    <property type="project" value="TreeGrafter"/>
</dbReference>
<keyword evidence="1" id="KW-0597">Phosphoprotein</keyword>
<sequence>MINSESESAEATILVVDDSPINLRLAAEYLEAKNFVVLVAQDGESGLQRAKYARPQMILLDVLLPGIDGFETCRQLKADPQTQAIPIIFMTALTDTQDKVKGFELGAVDYITKPIQQEELLARINTHLRVQALTHQLQKQNELLQQQATELQIARQKAESACRELLRLVNIDGLTEVANRRCFDQHLQAEWRRLAREQAPLSLVLCDIDYFKSYNDFYGHQAGDNCLKQIAQLIARLAKRPADLVARYGGEEFAVILPNTDAQGAMQVAKLICSGIEQLNIPHAKSRVSTVVTASLGISCQVPNRETSVESLIAAADRSLYTAKKQGRNNYKLYDAIFSCPK</sequence>
<dbReference type="Proteomes" id="UP000032452">
    <property type="component" value="Unassembled WGS sequence"/>
</dbReference>
<dbReference type="SUPFAM" id="SSF52172">
    <property type="entry name" value="CheY-like"/>
    <property type="match status" value="1"/>
</dbReference>
<evidence type="ECO:0000259" key="4">
    <source>
        <dbReference type="PROSITE" id="PS50887"/>
    </source>
</evidence>
<dbReference type="PROSITE" id="PS50887">
    <property type="entry name" value="GGDEF"/>
    <property type="match status" value="1"/>
</dbReference>
<dbReference type="InterPro" id="IPR001789">
    <property type="entry name" value="Sig_transdc_resp-reg_receiver"/>
</dbReference>
<dbReference type="Gene3D" id="3.40.50.2300">
    <property type="match status" value="1"/>
</dbReference>
<dbReference type="CDD" id="cd01949">
    <property type="entry name" value="GGDEF"/>
    <property type="match status" value="1"/>
</dbReference>
<dbReference type="STRING" id="1618023.UH38_04750"/>
<comment type="caution">
    <text evidence="5">The sequence shown here is derived from an EMBL/GenBank/DDBJ whole genome shotgun (WGS) entry which is preliminary data.</text>
</comment>
<dbReference type="PATRIC" id="fig|1618023.3.peg.824"/>
<dbReference type="GO" id="GO:0052621">
    <property type="term" value="F:diguanylate cyclase activity"/>
    <property type="evidence" value="ECO:0007669"/>
    <property type="project" value="TreeGrafter"/>
</dbReference>
<feature type="domain" description="Response regulatory" evidence="3">
    <location>
        <begin position="12"/>
        <end position="128"/>
    </location>
</feature>